<evidence type="ECO:0000259" key="5">
    <source>
        <dbReference type="PROSITE" id="PS51686"/>
    </source>
</evidence>
<dbReference type="Gene3D" id="3.30.70.1170">
    <property type="entry name" value="Sun protein, domain 3"/>
    <property type="match status" value="1"/>
</dbReference>
<keyword evidence="1 6" id="KW-0489">Methyltransferase</keyword>
<keyword evidence="3" id="KW-0949">S-adenosyl-L-methionine</keyword>
<evidence type="ECO:0000256" key="1">
    <source>
        <dbReference type="ARBA" id="ARBA00022603"/>
    </source>
</evidence>
<name>A0A0N7JCR8_9CREN</name>
<keyword evidence="4" id="KW-0694">RNA-binding</keyword>
<evidence type="ECO:0000313" key="6">
    <source>
        <dbReference type="EMBL" id="ALL00153.1"/>
    </source>
</evidence>
<dbReference type="CDD" id="cd02440">
    <property type="entry name" value="AdoMet_MTases"/>
    <property type="match status" value="1"/>
</dbReference>
<dbReference type="Gene3D" id="1.10.940.10">
    <property type="entry name" value="NusB-like"/>
    <property type="match status" value="1"/>
</dbReference>
<dbReference type="InterPro" id="IPR049560">
    <property type="entry name" value="MeTrfase_RsmB-F_NOP2_cat"/>
</dbReference>
<dbReference type="PRINTS" id="PR02008">
    <property type="entry name" value="RCMTFAMILY"/>
</dbReference>
<evidence type="ECO:0000256" key="2">
    <source>
        <dbReference type="ARBA" id="ARBA00022679"/>
    </source>
</evidence>
<dbReference type="KEGG" id="pdl:Pyrde_0103"/>
<evidence type="ECO:0000256" key="3">
    <source>
        <dbReference type="ARBA" id="ARBA00022691"/>
    </source>
</evidence>
<dbReference type="GeneID" id="26098429"/>
<accession>A0A0N7JCR8</accession>
<dbReference type="GO" id="GO:0016428">
    <property type="term" value="F:tRNA (cytidine-5-)-methyltransferase activity"/>
    <property type="evidence" value="ECO:0007669"/>
    <property type="project" value="TreeGrafter"/>
</dbReference>
<feature type="domain" description="SAM-dependent MTase RsmB/NOP-type" evidence="5">
    <location>
        <begin position="173"/>
        <end position="446"/>
    </location>
</feature>
<dbReference type="InterPro" id="IPR035926">
    <property type="entry name" value="NusB-like_sf"/>
</dbReference>
<dbReference type="GO" id="GO:0030488">
    <property type="term" value="P:tRNA methylation"/>
    <property type="evidence" value="ECO:0007669"/>
    <property type="project" value="TreeGrafter"/>
</dbReference>
<dbReference type="PROSITE" id="PS51686">
    <property type="entry name" value="SAM_MT_RSMB_NOP"/>
    <property type="match status" value="1"/>
</dbReference>
<gene>
    <name evidence="6" type="ORF">Pyrde_0103</name>
</gene>
<dbReference type="RefSeq" id="WP_055407295.1">
    <property type="nucleotide sequence ID" value="NZ_CP013011.1"/>
</dbReference>
<dbReference type="PANTHER" id="PTHR22807">
    <property type="entry name" value="NOP2 YEAST -RELATED NOL1/NOP2/FMU SUN DOMAIN-CONTAINING"/>
    <property type="match status" value="1"/>
</dbReference>
<dbReference type="InterPro" id="IPR001678">
    <property type="entry name" value="MeTrfase_RsmB-F_NOP2_dom"/>
</dbReference>
<dbReference type="AlphaFoldDB" id="A0A0N7JCR8"/>
<dbReference type="PATRIC" id="fig|1273541.4.peg.109"/>
<dbReference type="InterPro" id="IPR023267">
    <property type="entry name" value="RCMT"/>
</dbReference>
<dbReference type="STRING" id="1273541.Pyrde_0103"/>
<dbReference type="EMBL" id="CP013011">
    <property type="protein sequence ID" value="ALL00153.1"/>
    <property type="molecule type" value="Genomic_DNA"/>
</dbReference>
<dbReference type="Pfam" id="PF01189">
    <property type="entry name" value="Methyltr_RsmB-F"/>
    <property type="match status" value="1"/>
</dbReference>
<sequence length="446" mass="50823">MAIKLGKKHVKAFIEVLEESERIKPFQVVKRRVFSKYGVLGTRYDTIFTALLYKIYRMQGILDKIAEERLRLNLSRLPVALRQSTRLAVVLAVFDDVGDIEFNRALIGGIVRLLEARFGEKAGIVVDLYKSLEKEPWRPRSRIEELELRYLLPGLLIKRLEKLLDRGELELFAKAVNTRRPILGFRVNRLKASVKVVLRVLEEMGVEAWESTRVPWHIRYRGQLDYNRFKPLLRGEVVPQDEASAAAGELLGARPGELVVDMCAAPGGKTTHLAEIASNRATIMALDVFSDRMERLIELARKTGTIASIVPVIGDARRISTFLRLHANRVLLDPPCTSTGALAKHPEARWRLTEEAIKKQVERQRAMLVEAIEILKPGGLLLYTVCSVLPEEGEYNIQWILENRKDVELVPLQGPYDESPLLPGTMRAWPHRHDTTGFFYALLRKR</sequence>
<organism evidence="6 7">
    <name type="scientific">Pyrodictium delaneyi</name>
    <dbReference type="NCBI Taxonomy" id="1273541"/>
    <lineage>
        <taxon>Archaea</taxon>
        <taxon>Thermoproteota</taxon>
        <taxon>Thermoprotei</taxon>
        <taxon>Desulfurococcales</taxon>
        <taxon>Pyrodictiaceae</taxon>
        <taxon>Pyrodictium</taxon>
    </lineage>
</organism>
<proteinExistence type="predicted"/>
<dbReference type="OrthoDB" id="14725at2157"/>
<keyword evidence="2" id="KW-0808">Transferase</keyword>
<dbReference type="Gene3D" id="3.40.50.150">
    <property type="entry name" value="Vaccinia Virus protein VP39"/>
    <property type="match status" value="1"/>
</dbReference>
<dbReference type="SUPFAM" id="SSF53335">
    <property type="entry name" value="S-adenosyl-L-methionine-dependent methyltransferases"/>
    <property type="match status" value="1"/>
</dbReference>
<reference evidence="6 7" key="1">
    <citation type="submission" date="2015-10" db="EMBL/GenBank/DDBJ databases">
        <title>Complete genome sequence of hyperthermophilic archaeon Pyrodictium delaneyi Su06.</title>
        <authorList>
            <person name="Jung J.-H."/>
            <person name="Lin J."/>
            <person name="Holden J.F."/>
            <person name="Park C.-S."/>
        </authorList>
    </citation>
    <scope>NUCLEOTIDE SEQUENCE [LARGE SCALE GENOMIC DNA]</scope>
    <source>
        <strain evidence="6 7">Su06</strain>
    </source>
</reference>
<evidence type="ECO:0000256" key="4">
    <source>
        <dbReference type="ARBA" id="ARBA00022884"/>
    </source>
</evidence>
<dbReference type="InterPro" id="IPR029063">
    <property type="entry name" value="SAM-dependent_MTases_sf"/>
</dbReference>
<dbReference type="Proteomes" id="UP000058613">
    <property type="component" value="Chromosome"/>
</dbReference>
<dbReference type="GO" id="GO:0003723">
    <property type="term" value="F:RNA binding"/>
    <property type="evidence" value="ECO:0007669"/>
    <property type="project" value="UniProtKB-KW"/>
</dbReference>
<protein>
    <submittedName>
        <fullName evidence="6">tRNA and rRNA cytosine-C5-methylase</fullName>
    </submittedName>
</protein>
<dbReference type="PANTHER" id="PTHR22807:SF74">
    <property type="entry name" value="TRNA (CYTOSINE(48)-C(5))-METHYLTRANSFERASE"/>
    <property type="match status" value="1"/>
</dbReference>
<evidence type="ECO:0000313" key="7">
    <source>
        <dbReference type="Proteomes" id="UP000058613"/>
    </source>
</evidence>